<dbReference type="Proteomes" id="UP001180973">
    <property type="component" value="Unassembled WGS sequence"/>
</dbReference>
<gene>
    <name evidence="1" type="ORF">RM555_25230</name>
</gene>
<comment type="caution">
    <text evidence="1">The sequence shown here is derived from an EMBL/GenBank/DDBJ whole genome shotgun (WGS) entry which is preliminary data.</text>
</comment>
<proteinExistence type="predicted"/>
<dbReference type="EMBL" id="JAVRFL010000037">
    <property type="protein sequence ID" value="MDT0532308.1"/>
    <property type="molecule type" value="Genomic_DNA"/>
</dbReference>
<dbReference type="RefSeq" id="WP_311414071.1">
    <property type="nucleotide sequence ID" value="NZ_JAVRFL010000037.1"/>
</dbReference>
<organism evidence="1 2">
    <name type="scientific">Micromonospora reichwaldensis</name>
    <dbReference type="NCBI Taxonomy" id="3075516"/>
    <lineage>
        <taxon>Bacteria</taxon>
        <taxon>Bacillati</taxon>
        <taxon>Actinomycetota</taxon>
        <taxon>Actinomycetes</taxon>
        <taxon>Micromonosporales</taxon>
        <taxon>Micromonosporaceae</taxon>
        <taxon>Micromonospora</taxon>
    </lineage>
</organism>
<sequence>MSANPEDRAGEQPCDYRNVLPRDASDYDRGVVEWGLAAEEQDWLRRQRREWEARCGGGPRSAEELVDRHTIDVVPARWARFGEHLPFETEGQARLSLTRRTVTDVARECRVSGAWLPLLVTSFAWGWGTRGFGPTRLSWILNGRGSFPGLPLTEVGNRLAAAVDALDQQGARASYELLLRVAPVRGFGPAFFTKFLYFASRADNARSGALILDARLAGQMRDCWKRRADQPYAVNGPAARWLWRGPRWSSLRYQIYLAFMCRAAGQLSESGARWTPELVELLLFRGGPGEPPGATVSRN</sequence>
<accession>A0ABU2X297</accession>
<name>A0ABU2X297_9ACTN</name>
<reference evidence="1" key="1">
    <citation type="submission" date="2023-09" db="EMBL/GenBank/DDBJ databases">
        <title>30 novel species of actinomycetes from the DSMZ collection.</title>
        <authorList>
            <person name="Nouioui I."/>
        </authorList>
    </citation>
    <scope>NUCLEOTIDE SEQUENCE</scope>
    <source>
        <strain evidence="1">DSM 115977</strain>
    </source>
</reference>
<dbReference type="Pfam" id="PF21790">
    <property type="entry name" value="OGG"/>
    <property type="match status" value="1"/>
</dbReference>
<evidence type="ECO:0000313" key="1">
    <source>
        <dbReference type="EMBL" id="MDT0532308.1"/>
    </source>
</evidence>
<evidence type="ECO:0000313" key="2">
    <source>
        <dbReference type="Proteomes" id="UP001180973"/>
    </source>
</evidence>
<dbReference type="InterPro" id="IPR048868">
    <property type="entry name" value="OGG-like_put"/>
</dbReference>
<protein>
    <submittedName>
        <fullName evidence="1">Uncharacterized protein</fullName>
    </submittedName>
</protein>
<keyword evidence="2" id="KW-1185">Reference proteome</keyword>